<evidence type="ECO:0000256" key="9">
    <source>
        <dbReference type="SAM" id="Phobius"/>
    </source>
</evidence>
<dbReference type="PROSITE" id="PS00018">
    <property type="entry name" value="EF_HAND_1"/>
    <property type="match status" value="1"/>
</dbReference>
<evidence type="ECO:0000256" key="2">
    <source>
        <dbReference type="ARBA" id="ARBA00022448"/>
    </source>
</evidence>
<dbReference type="GO" id="GO:0005886">
    <property type="term" value="C:plasma membrane"/>
    <property type="evidence" value="ECO:0007669"/>
    <property type="project" value="TreeGrafter"/>
</dbReference>
<keyword evidence="3 9" id="KW-0812">Transmembrane</keyword>
<dbReference type="AlphaFoldDB" id="A0A7S2Q498"/>
<feature type="transmembrane region" description="Helical" evidence="9">
    <location>
        <begin position="285"/>
        <end position="308"/>
    </location>
</feature>
<reference evidence="11" key="1">
    <citation type="submission" date="2021-01" db="EMBL/GenBank/DDBJ databases">
        <authorList>
            <person name="Corre E."/>
            <person name="Pelletier E."/>
            <person name="Niang G."/>
            <person name="Scheremetjew M."/>
            <person name="Finn R."/>
            <person name="Kale V."/>
            <person name="Holt S."/>
            <person name="Cochrane G."/>
            <person name="Meng A."/>
            <person name="Brown T."/>
            <person name="Cohen L."/>
        </authorList>
    </citation>
    <scope>NUCLEOTIDE SEQUENCE</scope>
    <source>
        <strain evidence="11">RCC3387</strain>
    </source>
</reference>
<feature type="domain" description="Potassium channel" evidence="10">
    <location>
        <begin position="10"/>
        <end position="100"/>
    </location>
</feature>
<dbReference type="InterPro" id="IPR018247">
    <property type="entry name" value="EF_Hand_1_Ca_BS"/>
</dbReference>
<keyword evidence="4" id="KW-0106">Calcium</keyword>
<feature type="transmembrane region" description="Helical" evidence="9">
    <location>
        <begin position="6"/>
        <end position="24"/>
    </location>
</feature>
<dbReference type="GO" id="GO:0030322">
    <property type="term" value="P:stabilization of membrane potential"/>
    <property type="evidence" value="ECO:0007669"/>
    <property type="project" value="TreeGrafter"/>
</dbReference>
<protein>
    <recommendedName>
        <fullName evidence="10">Potassium channel domain-containing protein</fullName>
    </recommendedName>
</protein>
<evidence type="ECO:0000256" key="7">
    <source>
        <dbReference type="ARBA" id="ARBA00023136"/>
    </source>
</evidence>
<feature type="transmembrane region" description="Helical" evidence="9">
    <location>
        <begin position="45"/>
        <end position="68"/>
    </location>
</feature>
<dbReference type="InterPro" id="IPR011992">
    <property type="entry name" value="EF-hand-dom_pair"/>
</dbReference>
<dbReference type="SUPFAM" id="SSF81324">
    <property type="entry name" value="Voltage-gated potassium channels"/>
    <property type="match status" value="2"/>
</dbReference>
<dbReference type="EMBL" id="HBGW01079787">
    <property type="protein sequence ID" value="CAD9632259.1"/>
    <property type="molecule type" value="Transcribed_RNA"/>
</dbReference>
<dbReference type="Pfam" id="PF07885">
    <property type="entry name" value="Ion_trans_2"/>
    <property type="match status" value="1"/>
</dbReference>
<dbReference type="GO" id="GO:0005737">
    <property type="term" value="C:cytoplasm"/>
    <property type="evidence" value="ECO:0007669"/>
    <property type="project" value="UniProtKB-ARBA"/>
</dbReference>
<evidence type="ECO:0000313" key="11">
    <source>
        <dbReference type="EMBL" id="CAD9632259.1"/>
    </source>
</evidence>
<feature type="transmembrane region" description="Helical" evidence="9">
    <location>
        <begin position="80"/>
        <end position="102"/>
    </location>
</feature>
<name>A0A7S2Q498_9DINO</name>
<evidence type="ECO:0000256" key="6">
    <source>
        <dbReference type="ARBA" id="ARBA00023065"/>
    </source>
</evidence>
<dbReference type="GO" id="GO:0015271">
    <property type="term" value="F:outward rectifier potassium channel activity"/>
    <property type="evidence" value="ECO:0007669"/>
    <property type="project" value="TreeGrafter"/>
</dbReference>
<dbReference type="SUPFAM" id="SSF47473">
    <property type="entry name" value="EF-hand"/>
    <property type="match status" value="1"/>
</dbReference>
<evidence type="ECO:0000256" key="3">
    <source>
        <dbReference type="ARBA" id="ARBA00022692"/>
    </source>
</evidence>
<feature type="transmembrane region" description="Helical" evidence="9">
    <location>
        <begin position="227"/>
        <end position="248"/>
    </location>
</feature>
<keyword evidence="6" id="KW-0406">Ion transport</keyword>
<proteinExistence type="predicted"/>
<keyword evidence="2" id="KW-0813">Transport</keyword>
<sequence length="436" mass="48804">MWLLRAAAAVCVWVVGGAIIYYRAGNCSVVLRMDSTGRTEEFDQCPWTFGQSFYFAVQTGLSIGFGLLSETSRISKCYSMINILVGSSIISGALALFVQVALSKSASFQSREEQRLAEASAKIHADGYSGFRADELVHLMVQYPQYAKALIWKLEPKRGLAKQRVQAFTEAGHRERTRFAAEIIRECSVRLPEFDKGNLNISDLECFEQQADGCLRKLGRCMREHRTFLVAYTCLLAYWGIGVLFSLVADKNDWITSMYFALSTLSTAGMVAVKTVESNAHVVFVGCYALLGVPMYCFCLGMLANVFVDRYSRHQVHAAMHSKLSKAEMEFLAHASRGDDQSEDIDFAEFMEFQLLRLGRVDRTLLADLREQFQRLDNNHSGRICRRELLSQHMDDTSMFPRETTQATGSGGACGAESGGADDGFWAKRVWWGIRG</sequence>
<evidence type="ECO:0000259" key="10">
    <source>
        <dbReference type="Pfam" id="PF07885"/>
    </source>
</evidence>
<dbReference type="PANTHER" id="PTHR11003:SF291">
    <property type="entry name" value="IP11374P"/>
    <property type="match status" value="1"/>
</dbReference>
<dbReference type="Gene3D" id="1.10.238.10">
    <property type="entry name" value="EF-hand"/>
    <property type="match status" value="1"/>
</dbReference>
<evidence type="ECO:0000256" key="5">
    <source>
        <dbReference type="ARBA" id="ARBA00022989"/>
    </source>
</evidence>
<dbReference type="PANTHER" id="PTHR11003">
    <property type="entry name" value="POTASSIUM CHANNEL, SUBFAMILY K"/>
    <property type="match status" value="1"/>
</dbReference>
<accession>A0A7S2Q498</accession>
<evidence type="ECO:0000256" key="8">
    <source>
        <dbReference type="ARBA" id="ARBA00023303"/>
    </source>
</evidence>
<evidence type="ECO:0000256" key="4">
    <source>
        <dbReference type="ARBA" id="ARBA00022837"/>
    </source>
</evidence>
<comment type="subcellular location">
    <subcellularLocation>
        <location evidence="1">Membrane</location>
        <topology evidence="1">Multi-pass membrane protein</topology>
    </subcellularLocation>
</comment>
<dbReference type="Gene3D" id="1.10.287.70">
    <property type="match status" value="2"/>
</dbReference>
<keyword evidence="7 9" id="KW-0472">Membrane</keyword>
<gene>
    <name evidence="11" type="ORF">BRAN1462_LOCUS50685</name>
</gene>
<dbReference type="GO" id="GO:0022841">
    <property type="term" value="F:potassium ion leak channel activity"/>
    <property type="evidence" value="ECO:0007669"/>
    <property type="project" value="TreeGrafter"/>
</dbReference>
<dbReference type="InterPro" id="IPR013099">
    <property type="entry name" value="K_chnl_dom"/>
</dbReference>
<keyword evidence="8" id="KW-0407">Ion channel</keyword>
<dbReference type="InterPro" id="IPR003280">
    <property type="entry name" value="2pore_dom_K_chnl"/>
</dbReference>
<organism evidence="11">
    <name type="scientific">Zooxanthella nutricula</name>
    <dbReference type="NCBI Taxonomy" id="1333877"/>
    <lineage>
        <taxon>Eukaryota</taxon>
        <taxon>Sar</taxon>
        <taxon>Alveolata</taxon>
        <taxon>Dinophyceae</taxon>
        <taxon>Peridiniales</taxon>
        <taxon>Peridiniales incertae sedis</taxon>
        <taxon>Zooxanthella</taxon>
    </lineage>
</organism>
<keyword evidence="5 9" id="KW-1133">Transmembrane helix</keyword>
<feature type="transmembrane region" description="Helical" evidence="9">
    <location>
        <begin position="254"/>
        <end position="273"/>
    </location>
</feature>
<evidence type="ECO:0000256" key="1">
    <source>
        <dbReference type="ARBA" id="ARBA00004141"/>
    </source>
</evidence>